<keyword evidence="2" id="KW-0677">Repeat</keyword>
<dbReference type="OrthoDB" id="3945418at2759"/>
<evidence type="ECO:0000256" key="1">
    <source>
        <dbReference type="ARBA" id="ARBA00004123"/>
    </source>
</evidence>
<gene>
    <name evidence="8" type="ORF">ANCDUO_19281</name>
</gene>
<feature type="compositionally biased region" description="Basic and acidic residues" evidence="6">
    <location>
        <begin position="172"/>
        <end position="189"/>
    </location>
</feature>
<feature type="compositionally biased region" description="Acidic residues" evidence="6">
    <location>
        <begin position="154"/>
        <end position="171"/>
    </location>
</feature>
<evidence type="ECO:0000313" key="9">
    <source>
        <dbReference type="Proteomes" id="UP000054047"/>
    </source>
</evidence>
<dbReference type="Proteomes" id="UP000054047">
    <property type="component" value="Unassembled WGS sequence"/>
</dbReference>
<keyword evidence="4" id="KW-0539">Nucleus</keyword>
<dbReference type="InterPro" id="IPR051945">
    <property type="entry name" value="RRM_MRD1_RNA_proc_ribogen"/>
</dbReference>
<comment type="subcellular location">
    <subcellularLocation>
        <location evidence="1">Nucleus</location>
    </subcellularLocation>
</comment>
<dbReference type="AlphaFoldDB" id="A0A0C2FQ42"/>
<organism evidence="8 9">
    <name type="scientific">Ancylostoma duodenale</name>
    <dbReference type="NCBI Taxonomy" id="51022"/>
    <lineage>
        <taxon>Eukaryota</taxon>
        <taxon>Metazoa</taxon>
        <taxon>Ecdysozoa</taxon>
        <taxon>Nematoda</taxon>
        <taxon>Chromadorea</taxon>
        <taxon>Rhabditida</taxon>
        <taxon>Rhabditina</taxon>
        <taxon>Rhabditomorpha</taxon>
        <taxon>Strongyloidea</taxon>
        <taxon>Ancylostomatidae</taxon>
        <taxon>Ancylostomatinae</taxon>
        <taxon>Ancylostoma</taxon>
    </lineage>
</organism>
<feature type="region of interest" description="Disordered" evidence="6">
    <location>
        <begin position="75"/>
        <end position="189"/>
    </location>
</feature>
<evidence type="ECO:0000256" key="5">
    <source>
        <dbReference type="PROSITE-ProRule" id="PRU00176"/>
    </source>
</evidence>
<dbReference type="EMBL" id="KN749115">
    <property type="protein sequence ID" value="KIH50640.1"/>
    <property type="molecule type" value="Genomic_DNA"/>
</dbReference>
<dbReference type="InterPro" id="IPR012677">
    <property type="entry name" value="Nucleotide-bd_a/b_plait_sf"/>
</dbReference>
<dbReference type="Pfam" id="PF00076">
    <property type="entry name" value="RRM_1"/>
    <property type="match status" value="1"/>
</dbReference>
<keyword evidence="9" id="KW-1185">Reference proteome</keyword>
<dbReference type="PANTHER" id="PTHR48039">
    <property type="entry name" value="RNA-BINDING MOTIF PROTEIN 14B"/>
    <property type="match status" value="1"/>
</dbReference>
<evidence type="ECO:0000256" key="6">
    <source>
        <dbReference type="SAM" id="MobiDB-lite"/>
    </source>
</evidence>
<evidence type="ECO:0000256" key="3">
    <source>
        <dbReference type="ARBA" id="ARBA00022884"/>
    </source>
</evidence>
<feature type="domain" description="RRM" evidence="7">
    <location>
        <begin position="1"/>
        <end position="69"/>
    </location>
</feature>
<dbReference type="PANTHER" id="PTHR48039:SF5">
    <property type="entry name" value="RNA-BINDING PROTEIN 28"/>
    <property type="match status" value="1"/>
</dbReference>
<name>A0A0C2FQ42_9BILA</name>
<evidence type="ECO:0000259" key="7">
    <source>
        <dbReference type="PROSITE" id="PS50102"/>
    </source>
</evidence>
<dbReference type="InterPro" id="IPR000504">
    <property type="entry name" value="RRM_dom"/>
</dbReference>
<dbReference type="PROSITE" id="PS50102">
    <property type="entry name" value="RRM"/>
    <property type="match status" value="1"/>
</dbReference>
<evidence type="ECO:0000256" key="4">
    <source>
        <dbReference type="ARBA" id="ARBA00023242"/>
    </source>
</evidence>
<dbReference type="GO" id="GO:0003729">
    <property type="term" value="F:mRNA binding"/>
    <property type="evidence" value="ECO:0007669"/>
    <property type="project" value="TreeGrafter"/>
</dbReference>
<feature type="compositionally biased region" description="Basic and acidic residues" evidence="6">
    <location>
        <begin position="82"/>
        <end position="112"/>
    </location>
</feature>
<dbReference type="InterPro" id="IPR035979">
    <property type="entry name" value="RBD_domain_sf"/>
</dbReference>
<feature type="non-terminal residue" evidence="8">
    <location>
        <position position="1"/>
    </location>
</feature>
<keyword evidence="3 5" id="KW-0694">RNA-binding</keyword>
<protein>
    <recommendedName>
        <fullName evidence="7">RRM domain-containing protein</fullName>
    </recommendedName>
</protein>
<accession>A0A0C2FQ42</accession>
<feature type="compositionally biased region" description="Acidic residues" evidence="6">
    <location>
        <begin position="125"/>
        <end position="140"/>
    </location>
</feature>
<dbReference type="Gene3D" id="3.30.70.330">
    <property type="match status" value="1"/>
</dbReference>
<reference evidence="8 9" key="1">
    <citation type="submission" date="2013-12" db="EMBL/GenBank/DDBJ databases">
        <title>Draft genome of the parsitic nematode Ancylostoma duodenale.</title>
        <authorList>
            <person name="Mitreva M."/>
        </authorList>
    </citation>
    <scope>NUCLEOTIDE SEQUENCE [LARGE SCALE GENOMIC DNA]</scope>
    <source>
        <strain evidence="8 9">Zhejiang</strain>
    </source>
</reference>
<dbReference type="GO" id="GO:0005730">
    <property type="term" value="C:nucleolus"/>
    <property type="evidence" value="ECO:0007669"/>
    <property type="project" value="TreeGrafter"/>
</dbReference>
<dbReference type="SUPFAM" id="SSF54928">
    <property type="entry name" value="RNA-binding domain, RBD"/>
    <property type="match status" value="1"/>
</dbReference>
<proteinExistence type="predicted"/>
<evidence type="ECO:0000313" key="8">
    <source>
        <dbReference type="EMBL" id="KIH50640.1"/>
    </source>
</evidence>
<sequence>TKKEDLQNVCSKFGTFTDIVLPPSKKMPGRIAGFAFVQFKTREAAGKAREHFNSNKFQGRLVAADWALPKDTYETAAEEEREQLKKKVKLEKDDDIKDVKKEKTDQSSKKALQEPSASHSRGYSEDEDQDEEMSDEEIDEDSKSEGSESGAEASGDEDEKGGDDESESEADEQTKKDTAIDEQRVVFLR</sequence>
<evidence type="ECO:0000256" key="2">
    <source>
        <dbReference type="ARBA" id="ARBA00022737"/>
    </source>
</evidence>